<keyword evidence="7" id="KW-1185">Reference proteome</keyword>
<dbReference type="InterPro" id="IPR051458">
    <property type="entry name" value="Cyt/Met_Dipeptidase"/>
</dbReference>
<gene>
    <name evidence="6" type="ORF">H696_05175</name>
</gene>
<dbReference type="EMBL" id="KB932209">
    <property type="protein sequence ID" value="KCV68252.1"/>
    <property type="molecule type" value="Genomic_DNA"/>
</dbReference>
<name>A0A058Z3Y7_FONAL</name>
<dbReference type="GO" id="GO:0006508">
    <property type="term" value="P:proteolysis"/>
    <property type="evidence" value="ECO:0007669"/>
    <property type="project" value="UniProtKB-KW"/>
</dbReference>
<dbReference type="InterPro" id="IPR011650">
    <property type="entry name" value="Peptidase_M20_dimer"/>
</dbReference>
<dbReference type="GO" id="GO:0008233">
    <property type="term" value="F:peptidase activity"/>
    <property type="evidence" value="ECO:0007669"/>
    <property type="project" value="UniProtKB-KW"/>
</dbReference>
<dbReference type="InterPro" id="IPR002933">
    <property type="entry name" value="Peptidase_M20"/>
</dbReference>
<dbReference type="eggNOG" id="KOG2276">
    <property type="taxonomic scope" value="Eukaryota"/>
</dbReference>
<dbReference type="PANTHER" id="PTHR43270">
    <property type="entry name" value="BETA-ALA-HIS DIPEPTIDASE"/>
    <property type="match status" value="1"/>
</dbReference>
<feature type="domain" description="Peptidase M20 dimerisation" evidence="5">
    <location>
        <begin position="218"/>
        <end position="373"/>
    </location>
</feature>
<dbReference type="InterPro" id="IPR001261">
    <property type="entry name" value="ArgE/DapE_CS"/>
</dbReference>
<evidence type="ECO:0000313" key="6">
    <source>
        <dbReference type="EMBL" id="KCV68252.1"/>
    </source>
</evidence>
<evidence type="ECO:0000256" key="2">
    <source>
        <dbReference type="ARBA" id="ARBA00022670"/>
    </source>
</evidence>
<dbReference type="PANTHER" id="PTHR43270:SF4">
    <property type="entry name" value="CARNOSINE DIPEPTIDASE 2, ISOFORM A"/>
    <property type="match status" value="1"/>
</dbReference>
<sequence length="494" mass="54006">MTDLHQIFDHLNTKAEEHIGLLGEAVAIASISGSPDHRPELFRMANWLKARMEKAGADSVTLAPLGPQPGTEGQGTVGDKKMLELPPLVLAVFGNDPNKRTLALYGHYDVQPAQLEDGWSSDPFKMVVHEDGRMVGRGTTDDKGPLLGWIWVIEAYRALGKELPVNLRIIFEGMEESGSEGLEEWIAKEHNGFLKGVDTVCISDNYWLGKTKPCITHGLRGVSYFQIEVSGPGRDLHSGVYGGAVHEPMTALTQLMAGLVDTNGKILIDGVYDKVAPVTPEELANYKNIDFSMDDFRASFDGTCVVFDEKDLGLEEAKAKTLMARWRNPSLSLHGIEGAFYGVGAKTVIPAKVIGKFSIRTVPDMDIEHVNKCAIDFVHAKAKTLGTRCEVKASLVSSGPWWYANPEDYNFRAAARAIAHVHDGIKPDLTREGGSIPVTLWFQTALPEASVLLLPMGACDDNAHSTDEKLDKVNYLSGIKVMAAYLHEIAQKAE</sequence>
<accession>A0A058Z3Y7</accession>
<protein>
    <submittedName>
        <fullName evidence="6">Cytosolic nonspecific dipeptidase</fullName>
    </submittedName>
</protein>
<organism evidence="6">
    <name type="scientific">Fonticula alba</name>
    <name type="common">Slime mold</name>
    <dbReference type="NCBI Taxonomy" id="691883"/>
    <lineage>
        <taxon>Eukaryota</taxon>
        <taxon>Rotosphaerida</taxon>
        <taxon>Fonticulaceae</taxon>
        <taxon>Fonticula</taxon>
    </lineage>
</organism>
<dbReference type="CDD" id="cd05676">
    <property type="entry name" value="M20_dipept_like_CNDP"/>
    <property type="match status" value="1"/>
</dbReference>
<dbReference type="OrthoDB" id="7832001at2759"/>
<comment type="similarity">
    <text evidence="1">Belongs to the peptidase M20A family.</text>
</comment>
<dbReference type="PROSITE" id="PS00759">
    <property type="entry name" value="ARGE_DAPE_CPG2_2"/>
    <property type="match status" value="1"/>
</dbReference>
<dbReference type="Pfam" id="PF01546">
    <property type="entry name" value="Peptidase_M20"/>
    <property type="match status" value="1"/>
</dbReference>
<dbReference type="SUPFAM" id="SSF53187">
    <property type="entry name" value="Zn-dependent exopeptidases"/>
    <property type="match status" value="1"/>
</dbReference>
<dbReference type="AlphaFoldDB" id="A0A058Z3Y7"/>
<dbReference type="Gene3D" id="3.40.630.10">
    <property type="entry name" value="Zn peptidases"/>
    <property type="match status" value="1"/>
</dbReference>
<proteinExistence type="inferred from homology"/>
<keyword evidence="3" id="KW-0479">Metal-binding</keyword>
<keyword evidence="4" id="KW-0378">Hydrolase</keyword>
<dbReference type="OMA" id="CKGNIVM"/>
<reference evidence="6" key="1">
    <citation type="submission" date="2013-04" db="EMBL/GenBank/DDBJ databases">
        <title>The Genome Sequence of Fonticula alba ATCC 38817.</title>
        <authorList>
            <consortium name="The Broad Institute Genomics Platform"/>
            <person name="Russ C."/>
            <person name="Cuomo C."/>
            <person name="Burger G."/>
            <person name="Gray M.W."/>
            <person name="Holland P.W.H."/>
            <person name="King N."/>
            <person name="Lang F.B.F."/>
            <person name="Roger A.J."/>
            <person name="Ruiz-Trillo I."/>
            <person name="Brown M."/>
            <person name="Walker B."/>
            <person name="Young S."/>
            <person name="Zeng Q."/>
            <person name="Gargeya S."/>
            <person name="Fitzgerald M."/>
            <person name="Haas B."/>
            <person name="Abouelleil A."/>
            <person name="Allen A.W."/>
            <person name="Alvarado L."/>
            <person name="Arachchi H.M."/>
            <person name="Berlin A.M."/>
            <person name="Chapman S.B."/>
            <person name="Gainer-Dewar J."/>
            <person name="Goldberg J."/>
            <person name="Griggs A."/>
            <person name="Gujja S."/>
            <person name="Hansen M."/>
            <person name="Howarth C."/>
            <person name="Imamovic A."/>
            <person name="Ireland A."/>
            <person name="Larimer J."/>
            <person name="McCowan C."/>
            <person name="Murphy C."/>
            <person name="Pearson M."/>
            <person name="Poon T.W."/>
            <person name="Priest M."/>
            <person name="Roberts A."/>
            <person name="Saif S."/>
            <person name="Shea T."/>
            <person name="Sisk P."/>
            <person name="Sykes S."/>
            <person name="Wortman J."/>
            <person name="Nusbaum C."/>
            <person name="Birren B."/>
        </authorList>
    </citation>
    <scope>NUCLEOTIDE SEQUENCE [LARGE SCALE GENOMIC DNA]</scope>
    <source>
        <strain evidence="6">ATCC 38817</strain>
    </source>
</reference>
<dbReference type="Pfam" id="PF07687">
    <property type="entry name" value="M20_dimer"/>
    <property type="match status" value="1"/>
</dbReference>
<evidence type="ECO:0000256" key="4">
    <source>
        <dbReference type="ARBA" id="ARBA00022801"/>
    </source>
</evidence>
<dbReference type="GO" id="GO:0046872">
    <property type="term" value="F:metal ion binding"/>
    <property type="evidence" value="ECO:0007669"/>
    <property type="project" value="UniProtKB-KW"/>
</dbReference>
<evidence type="ECO:0000313" key="7">
    <source>
        <dbReference type="Proteomes" id="UP000030693"/>
    </source>
</evidence>
<keyword evidence="2" id="KW-0645">Protease</keyword>
<evidence type="ECO:0000256" key="3">
    <source>
        <dbReference type="ARBA" id="ARBA00022723"/>
    </source>
</evidence>
<dbReference type="STRING" id="691883.A0A058Z3Y7"/>
<evidence type="ECO:0000259" key="5">
    <source>
        <dbReference type="Pfam" id="PF07687"/>
    </source>
</evidence>
<evidence type="ECO:0000256" key="1">
    <source>
        <dbReference type="ARBA" id="ARBA00006247"/>
    </source>
</evidence>
<dbReference type="Proteomes" id="UP000030693">
    <property type="component" value="Unassembled WGS sequence"/>
</dbReference>
<dbReference type="Gene3D" id="3.30.70.360">
    <property type="match status" value="1"/>
</dbReference>
<dbReference type="RefSeq" id="XP_009497306.1">
    <property type="nucleotide sequence ID" value="XM_009499031.1"/>
</dbReference>
<dbReference type="GeneID" id="20529900"/>